<dbReference type="AlphaFoldDB" id="A0A6H5IKF8"/>
<proteinExistence type="predicted"/>
<sequence>MCTTTAFRVGRGLANERISKRSSYDVSYLQWLFIDHLPPGVLRLNRRLLKLDRLIQILLVLVESK</sequence>
<accession>A0A6H5IKF8</accession>
<dbReference type="Proteomes" id="UP000479190">
    <property type="component" value="Unassembled WGS sequence"/>
</dbReference>
<dbReference type="EMBL" id="CADCXV010000923">
    <property type="protein sequence ID" value="CAB0038710.1"/>
    <property type="molecule type" value="Genomic_DNA"/>
</dbReference>
<protein>
    <submittedName>
        <fullName evidence="1">Uncharacterized protein</fullName>
    </submittedName>
</protein>
<keyword evidence="2" id="KW-1185">Reference proteome</keyword>
<name>A0A6H5IKF8_9HYME</name>
<evidence type="ECO:0000313" key="1">
    <source>
        <dbReference type="EMBL" id="CAB0038710.1"/>
    </source>
</evidence>
<reference evidence="1 2" key="1">
    <citation type="submission" date="2020-02" db="EMBL/GenBank/DDBJ databases">
        <authorList>
            <person name="Ferguson B K."/>
        </authorList>
    </citation>
    <scope>NUCLEOTIDE SEQUENCE [LARGE SCALE GENOMIC DNA]</scope>
</reference>
<organism evidence="1 2">
    <name type="scientific">Trichogramma brassicae</name>
    <dbReference type="NCBI Taxonomy" id="86971"/>
    <lineage>
        <taxon>Eukaryota</taxon>
        <taxon>Metazoa</taxon>
        <taxon>Ecdysozoa</taxon>
        <taxon>Arthropoda</taxon>
        <taxon>Hexapoda</taxon>
        <taxon>Insecta</taxon>
        <taxon>Pterygota</taxon>
        <taxon>Neoptera</taxon>
        <taxon>Endopterygota</taxon>
        <taxon>Hymenoptera</taxon>
        <taxon>Apocrita</taxon>
        <taxon>Proctotrupomorpha</taxon>
        <taxon>Chalcidoidea</taxon>
        <taxon>Trichogrammatidae</taxon>
        <taxon>Trichogramma</taxon>
    </lineage>
</organism>
<evidence type="ECO:0000313" key="2">
    <source>
        <dbReference type="Proteomes" id="UP000479190"/>
    </source>
</evidence>
<gene>
    <name evidence="1" type="ORF">TBRA_LOCUS10481</name>
</gene>